<reference evidence="2 3" key="1">
    <citation type="submission" date="2020-12" db="EMBL/GenBank/DDBJ databases">
        <title>Taxonomic evaluation of the Bacillus sporothermodurans group of bacteria based on whole genome sequences.</title>
        <authorList>
            <person name="Fiedler G."/>
            <person name="Herbstmann A.-D."/>
            <person name="Doll E."/>
            <person name="Wenning M."/>
            <person name="Brinks E."/>
            <person name="Kabisch J."/>
            <person name="Breitenwieser F."/>
            <person name="Lappann M."/>
            <person name="Boehnlein C."/>
            <person name="Franz C."/>
        </authorList>
    </citation>
    <scope>NUCLEOTIDE SEQUENCE [LARGE SCALE GENOMIC DNA]</scope>
    <source>
        <strain evidence="2 3">DSM 10599</strain>
    </source>
</reference>
<dbReference type="PANTHER" id="PTHR30461:SF23">
    <property type="entry name" value="DNA RECOMBINASE-RELATED"/>
    <property type="match status" value="1"/>
</dbReference>
<organism evidence="2 3">
    <name type="scientific">Heyndrickxia sporothermodurans</name>
    <dbReference type="NCBI Taxonomy" id="46224"/>
    <lineage>
        <taxon>Bacteria</taxon>
        <taxon>Bacillati</taxon>
        <taxon>Bacillota</taxon>
        <taxon>Bacilli</taxon>
        <taxon>Bacillales</taxon>
        <taxon>Bacillaceae</taxon>
        <taxon>Heyndrickxia</taxon>
    </lineage>
</organism>
<dbReference type="InterPro" id="IPR050639">
    <property type="entry name" value="SSR_resolvase"/>
</dbReference>
<proteinExistence type="predicted"/>
<dbReference type="SUPFAM" id="SSF53041">
    <property type="entry name" value="Resolvase-like"/>
    <property type="match status" value="1"/>
</dbReference>
<evidence type="ECO:0000313" key="3">
    <source>
        <dbReference type="Proteomes" id="UP000595512"/>
    </source>
</evidence>
<dbReference type="KEGG" id="hspo:JGZ69_07245"/>
<dbReference type="GeneID" id="62499550"/>
<dbReference type="PANTHER" id="PTHR30461">
    <property type="entry name" value="DNA-INVERTASE FROM LAMBDOID PROPHAGE"/>
    <property type="match status" value="1"/>
</dbReference>
<dbReference type="Pfam" id="PF00239">
    <property type="entry name" value="Resolvase"/>
    <property type="match status" value="1"/>
</dbReference>
<dbReference type="RefSeq" id="WP_061793161.1">
    <property type="nucleotide sequence ID" value="NZ_CP066701.1"/>
</dbReference>
<dbReference type="GO" id="GO:0003677">
    <property type="term" value="F:DNA binding"/>
    <property type="evidence" value="ECO:0007669"/>
    <property type="project" value="InterPro"/>
</dbReference>
<feature type="domain" description="Resolvase/invertase-type recombinase catalytic" evidence="1">
    <location>
        <begin position="15"/>
        <end position="152"/>
    </location>
</feature>
<dbReference type="Gene3D" id="3.40.50.1390">
    <property type="entry name" value="Resolvase, N-terminal catalytic domain"/>
    <property type="match status" value="1"/>
</dbReference>
<dbReference type="SMART" id="SM00857">
    <property type="entry name" value="Resolvase"/>
    <property type="match status" value="1"/>
</dbReference>
<evidence type="ECO:0000313" key="2">
    <source>
        <dbReference type="EMBL" id="QQX26619.1"/>
    </source>
</evidence>
<protein>
    <submittedName>
        <fullName evidence="2">Recombinase family protein</fullName>
    </submittedName>
</protein>
<dbReference type="InterPro" id="IPR006119">
    <property type="entry name" value="Resolv_N"/>
</dbReference>
<dbReference type="AlphaFoldDB" id="A0AB37HFH5"/>
<accession>A0AB37HFH5</accession>
<name>A0AB37HFH5_9BACI</name>
<dbReference type="GO" id="GO:0000150">
    <property type="term" value="F:DNA strand exchange activity"/>
    <property type="evidence" value="ECO:0007669"/>
    <property type="project" value="InterPro"/>
</dbReference>
<sequence>MISRDETAQQNQDKIVIYTRNTSWTQPEGYRIHRDVQVLKDKCERAGYQVSRVYWEPSSESHGKRRNVLKRILEDAAKGLFGVVVVWDVFTLSPDGEELQQIERELARYGVEICSVTEPFDTSTQEGLRVFEYMCKLLNTRHLRLAAMQGIPLSQVAWWLIEGLIEDENKKGGEHDAELSETATRPA</sequence>
<dbReference type="InterPro" id="IPR036162">
    <property type="entry name" value="Resolvase-like_N_sf"/>
</dbReference>
<gene>
    <name evidence="2" type="ORF">JGZ69_07245</name>
</gene>
<dbReference type="EMBL" id="CP066701">
    <property type="protein sequence ID" value="QQX26619.1"/>
    <property type="molecule type" value="Genomic_DNA"/>
</dbReference>
<dbReference type="CDD" id="cd00338">
    <property type="entry name" value="Ser_Recombinase"/>
    <property type="match status" value="1"/>
</dbReference>
<dbReference type="Proteomes" id="UP000595512">
    <property type="component" value="Chromosome"/>
</dbReference>
<evidence type="ECO:0000259" key="1">
    <source>
        <dbReference type="SMART" id="SM00857"/>
    </source>
</evidence>